<name>A0AAV7NKT0_PLEWA</name>
<dbReference type="AlphaFoldDB" id="A0AAV7NKT0"/>
<reference evidence="3" key="1">
    <citation type="journal article" date="2022" name="bioRxiv">
        <title>Sequencing and chromosome-scale assembly of the giantPleurodeles waltlgenome.</title>
        <authorList>
            <person name="Brown T."/>
            <person name="Elewa A."/>
            <person name="Iarovenko S."/>
            <person name="Subramanian E."/>
            <person name="Araus A.J."/>
            <person name="Petzold A."/>
            <person name="Susuki M."/>
            <person name="Suzuki K.-i.T."/>
            <person name="Hayashi T."/>
            <person name="Toyoda A."/>
            <person name="Oliveira C."/>
            <person name="Osipova E."/>
            <person name="Leigh N.D."/>
            <person name="Simon A."/>
            <person name="Yun M.H."/>
        </authorList>
    </citation>
    <scope>NUCLEOTIDE SEQUENCE</scope>
    <source>
        <strain evidence="3">20211129_DDA</strain>
        <tissue evidence="3">Liver</tissue>
    </source>
</reference>
<dbReference type="Proteomes" id="UP001066276">
    <property type="component" value="Chromosome 8"/>
</dbReference>
<keyword evidence="1" id="KW-0694">RNA-binding</keyword>
<accession>A0AAV7NKT0</accession>
<dbReference type="PANTHER" id="PTHR14398:SF2">
    <property type="entry name" value="RNA-BINDING PROTEIN 26"/>
    <property type="match status" value="1"/>
</dbReference>
<dbReference type="InterPro" id="IPR045137">
    <property type="entry name" value="RBM26/27"/>
</dbReference>
<evidence type="ECO:0000313" key="4">
    <source>
        <dbReference type="Proteomes" id="UP001066276"/>
    </source>
</evidence>
<organism evidence="3 4">
    <name type="scientific">Pleurodeles waltl</name>
    <name type="common">Iberian ribbed newt</name>
    <dbReference type="NCBI Taxonomy" id="8319"/>
    <lineage>
        <taxon>Eukaryota</taxon>
        <taxon>Metazoa</taxon>
        <taxon>Chordata</taxon>
        <taxon>Craniata</taxon>
        <taxon>Vertebrata</taxon>
        <taxon>Euteleostomi</taxon>
        <taxon>Amphibia</taxon>
        <taxon>Batrachia</taxon>
        <taxon>Caudata</taxon>
        <taxon>Salamandroidea</taxon>
        <taxon>Salamandridae</taxon>
        <taxon>Pleurodelinae</taxon>
        <taxon>Pleurodeles</taxon>
    </lineage>
</organism>
<dbReference type="PANTHER" id="PTHR14398">
    <property type="entry name" value="RNA RECOGNITION RRM/RNP DOMAIN"/>
    <property type="match status" value="1"/>
</dbReference>
<feature type="domain" description="PWI" evidence="2">
    <location>
        <begin position="10"/>
        <end position="71"/>
    </location>
</feature>
<proteinExistence type="predicted"/>
<sequence>MKMYVEDYKILQNWISGAVKNICDADPSALARYIIALLKKDKSEPELKSFLLDQLDMFLHRETYRFVDQLLVAVNDKSYLLPLEKLHSVPANVDSFQHPYKDIKIEQTAFTPNYKETGCQKIEGGTGTFSTPACPVQVPLQVSQASTVRKNKTCGGSLKRPSTGYESCRDYFTVQSGLLRV</sequence>
<dbReference type="Gene3D" id="1.20.1390.10">
    <property type="entry name" value="PWI domain"/>
    <property type="match status" value="1"/>
</dbReference>
<protein>
    <recommendedName>
        <fullName evidence="2">PWI domain-containing protein</fullName>
    </recommendedName>
</protein>
<dbReference type="EMBL" id="JANPWB010000012">
    <property type="protein sequence ID" value="KAJ1115555.1"/>
    <property type="molecule type" value="Genomic_DNA"/>
</dbReference>
<evidence type="ECO:0000256" key="1">
    <source>
        <dbReference type="ARBA" id="ARBA00022884"/>
    </source>
</evidence>
<evidence type="ECO:0000313" key="3">
    <source>
        <dbReference type="EMBL" id="KAJ1115555.1"/>
    </source>
</evidence>
<keyword evidence="4" id="KW-1185">Reference proteome</keyword>
<dbReference type="GO" id="GO:0003723">
    <property type="term" value="F:RNA binding"/>
    <property type="evidence" value="ECO:0007669"/>
    <property type="project" value="UniProtKB-KW"/>
</dbReference>
<dbReference type="GO" id="GO:0005634">
    <property type="term" value="C:nucleus"/>
    <property type="evidence" value="ECO:0007669"/>
    <property type="project" value="TreeGrafter"/>
</dbReference>
<dbReference type="InterPro" id="IPR002483">
    <property type="entry name" value="PWI_dom"/>
</dbReference>
<comment type="caution">
    <text evidence="3">The sequence shown here is derived from an EMBL/GenBank/DDBJ whole genome shotgun (WGS) entry which is preliminary data.</text>
</comment>
<dbReference type="Pfam" id="PF01480">
    <property type="entry name" value="PWI"/>
    <property type="match status" value="1"/>
</dbReference>
<gene>
    <name evidence="3" type="ORF">NDU88_003778</name>
</gene>
<evidence type="ECO:0000259" key="2">
    <source>
        <dbReference type="Pfam" id="PF01480"/>
    </source>
</evidence>